<dbReference type="GO" id="GO:0008901">
    <property type="term" value="F:ferredoxin hydrogenase activity"/>
    <property type="evidence" value="ECO:0007669"/>
    <property type="project" value="InterPro"/>
</dbReference>
<feature type="binding site" evidence="10">
    <location>
        <position position="41"/>
    </location>
    <ligand>
        <name>Mg(2+)</name>
        <dbReference type="ChEBI" id="CHEBI:18420"/>
    </ligand>
</feature>
<dbReference type="GO" id="GO:0033748">
    <property type="term" value="F:hydrogenase (acceptor) activity"/>
    <property type="evidence" value="ECO:0007669"/>
    <property type="project" value="UniProtKB-EC"/>
</dbReference>
<dbReference type="PANTHER" id="PTHR42958:SF1">
    <property type="entry name" value="HYDROGENASE-2 LARGE CHAIN"/>
    <property type="match status" value="1"/>
</dbReference>
<dbReference type="InterPro" id="IPR029014">
    <property type="entry name" value="NiFe-Hase_large"/>
</dbReference>
<keyword evidence="7 10" id="KW-0479">Metal-binding</keyword>
<organism evidence="12 13">
    <name type="scientific">Candidatus Methylophosphatis roskildensis</name>
    <dbReference type="NCBI Taxonomy" id="2899263"/>
    <lineage>
        <taxon>Bacteria</taxon>
        <taxon>Pseudomonadati</taxon>
        <taxon>Pseudomonadota</taxon>
        <taxon>Betaproteobacteria</taxon>
        <taxon>Nitrosomonadales</taxon>
        <taxon>Sterolibacteriaceae</taxon>
        <taxon>Candidatus Methylophosphatis</taxon>
    </lineage>
</organism>
<dbReference type="AlphaFoldDB" id="A0A9D7E4K5"/>
<sequence length="569" mass="62057">MTRITIDPITRIEGHLRVDCEVAGGKVTKAWSSGQMWRGIETILKGRDPRDAWLFAQRICGVCTTVHAIVSVRAVENALDMEVPLNAQYIRNMMIAAHGIHDHIVHFYQLSALDWVDIVSALSGSPEAAAKLGVTLSPDYPHNGLPEIRRVQEKLKAFVGSGQLGVFASGYWGHPAMQLPPEVNLLAATHYFQALEYQRTANRIVAILGGKTPHIQNLAVGGVANPINPESQSTLTLERLYAIKAEIDKLGEFVNGALLPDVAAVGALYADWTGHGAGITDYLSVPDMPLDTKGTQFGMPGGYIAKGDLASFKPITSYQDAYFRDGVKESVKHAWYEYHGGDGARHPYEGQTNPQHTKFQDDGKYSWVKAPTFYDERVQVGPLANVLAMVAAGHEPTTRHLNRALDIASTVAGSKIPVAALHSTIGRIAARAVRCAVLLESLQDQWQLLVGNIAKGDFATFNRPVFPKGESRGFGYHEAPRGVLSHWIVIRDSKIENYQAVVPSTWNAGPRDDADRMGPYEASLVNNPVANPELPLEVLRTVHSFDPCLACAVHMVDVGKQPLGFVKAC</sequence>
<comment type="cofactor">
    <cofactor evidence="1 10">
        <name>Ni(2+)</name>
        <dbReference type="ChEBI" id="CHEBI:49786"/>
    </cofactor>
</comment>
<dbReference type="Proteomes" id="UP000807785">
    <property type="component" value="Unassembled WGS sequence"/>
</dbReference>
<feature type="binding site" evidence="10">
    <location>
        <position position="60"/>
    </location>
    <ligand>
        <name>Ni(2+)</name>
        <dbReference type="ChEBI" id="CHEBI:49786"/>
    </ligand>
</feature>
<dbReference type="PROSITE" id="PS00507">
    <property type="entry name" value="NI_HGENASE_L_1"/>
    <property type="match status" value="1"/>
</dbReference>
<name>A0A9D7E4K5_9PROT</name>
<feature type="binding site" evidence="10">
    <location>
        <position position="63"/>
    </location>
    <ligand>
        <name>Ni(2+)</name>
        <dbReference type="ChEBI" id="CHEBI:49786"/>
    </ligand>
</feature>
<keyword evidence="10" id="KW-0408">Iron</keyword>
<dbReference type="Pfam" id="PF00374">
    <property type="entry name" value="NiFeSe_Hases"/>
    <property type="match status" value="1"/>
</dbReference>
<comment type="similarity">
    <text evidence="3 11">Belongs to the [NiFe]/[NiFeSe] hydrogenase large subunit family.</text>
</comment>
<dbReference type="PROSITE" id="PS00508">
    <property type="entry name" value="NI_HGENASE_L_2"/>
    <property type="match status" value="1"/>
</dbReference>
<feature type="binding site" evidence="10">
    <location>
        <position position="554"/>
    </location>
    <ligand>
        <name>Mg(2+)</name>
        <dbReference type="ChEBI" id="CHEBI:18420"/>
    </ligand>
</feature>
<evidence type="ECO:0000313" key="12">
    <source>
        <dbReference type="EMBL" id="MBK6973692.1"/>
    </source>
</evidence>
<evidence type="ECO:0000256" key="9">
    <source>
        <dbReference type="ARBA" id="ARBA00048757"/>
    </source>
</evidence>
<dbReference type="EC" id="1.12.99.6" evidence="5"/>
<evidence type="ECO:0000256" key="10">
    <source>
        <dbReference type="PIRSR" id="PIRSR601501-1"/>
    </source>
</evidence>
<evidence type="ECO:0000256" key="8">
    <source>
        <dbReference type="ARBA" id="ARBA00023002"/>
    </source>
</evidence>
<evidence type="ECO:0000256" key="6">
    <source>
        <dbReference type="ARBA" id="ARBA00022596"/>
    </source>
</evidence>
<keyword evidence="6 10" id="KW-0533">Nickel</keyword>
<dbReference type="InterPro" id="IPR001501">
    <property type="entry name" value="Ni-dep_hyd_lsu"/>
</dbReference>
<dbReference type="GO" id="GO:0005886">
    <property type="term" value="C:plasma membrane"/>
    <property type="evidence" value="ECO:0007669"/>
    <property type="project" value="UniProtKB-SubCell"/>
</dbReference>
<keyword evidence="10" id="KW-0460">Magnesium</keyword>
<evidence type="ECO:0000256" key="3">
    <source>
        <dbReference type="ARBA" id="ARBA00009292"/>
    </source>
</evidence>
<evidence type="ECO:0000256" key="11">
    <source>
        <dbReference type="RuleBase" id="RU003896"/>
    </source>
</evidence>
<evidence type="ECO:0000256" key="7">
    <source>
        <dbReference type="ARBA" id="ARBA00022723"/>
    </source>
</evidence>
<comment type="caution">
    <text evidence="12">The sequence shown here is derived from an EMBL/GenBank/DDBJ whole genome shotgun (WGS) entry which is preliminary data.</text>
</comment>
<accession>A0A9D7E4K5</accession>
<proteinExistence type="inferred from homology"/>
<evidence type="ECO:0000256" key="1">
    <source>
        <dbReference type="ARBA" id="ARBA00001967"/>
    </source>
</evidence>
<feature type="binding site" evidence="10">
    <location>
        <position position="548"/>
    </location>
    <ligand>
        <name>Ni(2+)</name>
        <dbReference type="ChEBI" id="CHEBI:49786"/>
    </ligand>
</feature>
<comment type="subcellular location">
    <subcellularLocation>
        <location evidence="2">Cell membrane</location>
        <topology evidence="2">Peripheral membrane protein</topology>
    </subcellularLocation>
</comment>
<evidence type="ECO:0000256" key="2">
    <source>
        <dbReference type="ARBA" id="ARBA00004202"/>
    </source>
</evidence>
<dbReference type="PANTHER" id="PTHR42958">
    <property type="entry name" value="HYDROGENASE-2 LARGE CHAIN"/>
    <property type="match status" value="1"/>
</dbReference>
<dbReference type="InterPro" id="IPR018194">
    <property type="entry name" value="Ni-dep_hyd_lsu_Ni_BS"/>
</dbReference>
<comment type="catalytic activity">
    <reaction evidence="9">
        <text>H2 + A = AH2</text>
        <dbReference type="Rhea" id="RHEA:12116"/>
        <dbReference type="ChEBI" id="CHEBI:13193"/>
        <dbReference type="ChEBI" id="CHEBI:17499"/>
        <dbReference type="ChEBI" id="CHEBI:18276"/>
        <dbReference type="EC" id="1.12.99.6"/>
    </reaction>
</comment>
<feature type="binding site" evidence="10">
    <location>
        <position position="63"/>
    </location>
    <ligand>
        <name>Fe cation</name>
        <dbReference type="ChEBI" id="CHEBI:24875"/>
    </ligand>
</feature>
<feature type="binding site" evidence="10">
    <location>
        <position position="551"/>
    </location>
    <ligand>
        <name>Fe cation</name>
        <dbReference type="ChEBI" id="CHEBI:24875"/>
    </ligand>
</feature>
<dbReference type="InterPro" id="IPR050867">
    <property type="entry name" value="NiFe/NiFeSe_hydrgnase_LSU"/>
</dbReference>
<dbReference type="SUPFAM" id="SSF56762">
    <property type="entry name" value="HydB/Nqo4-like"/>
    <property type="match status" value="1"/>
</dbReference>
<dbReference type="EMBL" id="JADJEV010000003">
    <property type="protein sequence ID" value="MBK6973692.1"/>
    <property type="molecule type" value="Genomic_DNA"/>
</dbReference>
<evidence type="ECO:0000256" key="5">
    <source>
        <dbReference type="ARBA" id="ARBA00012082"/>
    </source>
</evidence>
<comment type="subunit">
    <text evidence="4">Heterodimer of a large and a small subunit.</text>
</comment>
<comment type="cofactor">
    <cofactor evidence="10">
        <name>Fe cation</name>
        <dbReference type="ChEBI" id="CHEBI:24875"/>
    </cofactor>
</comment>
<dbReference type="GO" id="GO:0016151">
    <property type="term" value="F:nickel cation binding"/>
    <property type="evidence" value="ECO:0007669"/>
    <property type="project" value="InterPro"/>
</dbReference>
<evidence type="ECO:0000313" key="13">
    <source>
        <dbReference type="Proteomes" id="UP000807785"/>
    </source>
</evidence>
<keyword evidence="8 11" id="KW-0560">Oxidoreductase</keyword>
<dbReference type="FunFam" id="1.10.645.10:FF:000002">
    <property type="entry name" value="Hydrogenase 2 large subunit"/>
    <property type="match status" value="1"/>
</dbReference>
<evidence type="ECO:0000256" key="4">
    <source>
        <dbReference type="ARBA" id="ARBA00011771"/>
    </source>
</evidence>
<protein>
    <recommendedName>
        <fullName evidence="5">hydrogenase (acceptor)</fullName>
        <ecNumber evidence="5">1.12.99.6</ecNumber>
    </recommendedName>
</protein>
<gene>
    <name evidence="12" type="ORF">IPH26_12380</name>
</gene>
<dbReference type="Gene3D" id="1.10.645.10">
    <property type="entry name" value="Cytochrome-c3 Hydrogenase, chain B"/>
    <property type="match status" value="1"/>
</dbReference>
<reference evidence="12" key="1">
    <citation type="submission" date="2020-10" db="EMBL/GenBank/DDBJ databases">
        <title>Connecting structure to function with the recovery of over 1000 high-quality activated sludge metagenome-assembled genomes encoding full-length rRNA genes using long-read sequencing.</title>
        <authorList>
            <person name="Singleton C.M."/>
            <person name="Petriglieri F."/>
            <person name="Kristensen J.M."/>
            <person name="Kirkegaard R.H."/>
            <person name="Michaelsen T.Y."/>
            <person name="Andersen M.H."/>
            <person name="Karst S.M."/>
            <person name="Dueholm M.S."/>
            <person name="Nielsen P.H."/>
            <person name="Albertsen M."/>
        </authorList>
    </citation>
    <scope>NUCLEOTIDE SEQUENCE</scope>
    <source>
        <strain evidence="12">Bjer_18-Q3-R1-45_BAT3C.347</strain>
    </source>
</reference>